<keyword evidence="2" id="KW-0378">Hydrolase</keyword>
<dbReference type="EMBL" id="JBHSJF010000005">
    <property type="protein sequence ID" value="MFC5067716.1"/>
    <property type="molecule type" value="Genomic_DNA"/>
</dbReference>
<dbReference type="GO" id="GO:0016787">
    <property type="term" value="F:hydrolase activity"/>
    <property type="evidence" value="ECO:0007669"/>
    <property type="project" value="UniProtKB-KW"/>
</dbReference>
<protein>
    <submittedName>
        <fullName evidence="2">Glycosyl hydrolase 108 family protein</fullName>
    </submittedName>
</protein>
<sequence>MKRPADPGGATNKGITTRVCPRTVWGDHPLDRGVHVCTHPPPPPCSTQVTERQSRPWPTLLTGQPIRLQASAT</sequence>
<dbReference type="Proteomes" id="UP001595796">
    <property type="component" value="Unassembled WGS sequence"/>
</dbReference>
<evidence type="ECO:0000259" key="1">
    <source>
        <dbReference type="Pfam" id="PF05838"/>
    </source>
</evidence>
<dbReference type="Pfam" id="PF05838">
    <property type="entry name" value="Glyco_hydro_108"/>
    <property type="match status" value="1"/>
</dbReference>
<feature type="domain" description="TtsA-like Glycoside hydrolase family 108" evidence="1">
    <location>
        <begin position="2"/>
        <end position="23"/>
    </location>
</feature>
<dbReference type="RefSeq" id="WP_114958167.1">
    <property type="nucleotide sequence ID" value="NZ_JBHSJF010000005.1"/>
</dbReference>
<name>A0ABV9Z0S7_9HYPH</name>
<keyword evidence="3" id="KW-1185">Reference proteome</keyword>
<gene>
    <name evidence="2" type="ORF">ACFPFW_06765</name>
</gene>
<comment type="caution">
    <text evidence="2">The sequence shown here is derived from an EMBL/GenBank/DDBJ whole genome shotgun (WGS) entry which is preliminary data.</text>
</comment>
<organism evidence="2 3">
    <name type="scientific">Flaviflagellibacter deserti</name>
    <dbReference type="NCBI Taxonomy" id="2267266"/>
    <lineage>
        <taxon>Bacteria</taxon>
        <taxon>Pseudomonadati</taxon>
        <taxon>Pseudomonadota</taxon>
        <taxon>Alphaproteobacteria</taxon>
        <taxon>Hyphomicrobiales</taxon>
        <taxon>Flaviflagellibacter</taxon>
    </lineage>
</organism>
<proteinExistence type="predicted"/>
<evidence type="ECO:0000313" key="3">
    <source>
        <dbReference type="Proteomes" id="UP001595796"/>
    </source>
</evidence>
<reference evidence="3" key="1">
    <citation type="journal article" date="2019" name="Int. J. Syst. Evol. Microbiol.">
        <title>The Global Catalogue of Microorganisms (GCM) 10K type strain sequencing project: providing services to taxonomists for standard genome sequencing and annotation.</title>
        <authorList>
            <consortium name="The Broad Institute Genomics Platform"/>
            <consortium name="The Broad Institute Genome Sequencing Center for Infectious Disease"/>
            <person name="Wu L."/>
            <person name="Ma J."/>
        </authorList>
    </citation>
    <scope>NUCLEOTIDE SEQUENCE [LARGE SCALE GENOMIC DNA]</scope>
    <source>
        <strain evidence="3">CGMCC 1.16444</strain>
    </source>
</reference>
<evidence type="ECO:0000313" key="2">
    <source>
        <dbReference type="EMBL" id="MFC5067716.1"/>
    </source>
</evidence>
<accession>A0ABV9Z0S7</accession>
<dbReference type="InterPro" id="IPR008565">
    <property type="entry name" value="TtsA-like_GH18_dom"/>
</dbReference>